<proteinExistence type="predicted"/>
<organism evidence="1 2">
    <name type="scientific">Drosophila gunungcola</name>
    <name type="common">fruit fly</name>
    <dbReference type="NCBI Taxonomy" id="103775"/>
    <lineage>
        <taxon>Eukaryota</taxon>
        <taxon>Metazoa</taxon>
        <taxon>Ecdysozoa</taxon>
        <taxon>Arthropoda</taxon>
        <taxon>Hexapoda</taxon>
        <taxon>Insecta</taxon>
        <taxon>Pterygota</taxon>
        <taxon>Neoptera</taxon>
        <taxon>Endopterygota</taxon>
        <taxon>Diptera</taxon>
        <taxon>Brachycera</taxon>
        <taxon>Muscomorpha</taxon>
        <taxon>Ephydroidea</taxon>
        <taxon>Drosophilidae</taxon>
        <taxon>Drosophila</taxon>
        <taxon>Sophophora</taxon>
    </lineage>
</organism>
<dbReference type="Proteomes" id="UP001059596">
    <property type="component" value="Unassembled WGS sequence"/>
</dbReference>
<comment type="caution">
    <text evidence="1">The sequence shown here is derived from an EMBL/GenBank/DDBJ whole genome shotgun (WGS) entry which is preliminary data.</text>
</comment>
<name>A0A9Q0BS53_9MUSC</name>
<dbReference type="AlphaFoldDB" id="A0A9Q0BS53"/>
<reference evidence="1" key="1">
    <citation type="journal article" date="2023" name="Genome Biol. Evol.">
        <title>Long-read-based Genome Assembly of Drosophila gunungcola Reveals Fewer Chemosensory Genes in Flower-breeding Species.</title>
        <authorList>
            <person name="Negi A."/>
            <person name="Liao B.Y."/>
            <person name="Yeh S.D."/>
        </authorList>
    </citation>
    <scope>NUCLEOTIDE SEQUENCE</scope>
    <source>
        <strain evidence="1">Sukarami</strain>
    </source>
</reference>
<sequence length="63" mass="7779">MQSLSRCMVKHRIASFAGCGWWRRRWCQHVSHCSHSHLGGRIWRPQMMQCIVMIVMRHRWCRW</sequence>
<protein>
    <submittedName>
        <fullName evidence="1">Uncharacterized protein</fullName>
    </submittedName>
</protein>
<keyword evidence="2" id="KW-1185">Reference proteome</keyword>
<gene>
    <name evidence="1" type="ORF">M5D96_003195</name>
</gene>
<accession>A0A9Q0BS53</accession>
<evidence type="ECO:0000313" key="1">
    <source>
        <dbReference type="EMBL" id="KAI8041900.1"/>
    </source>
</evidence>
<dbReference type="EMBL" id="JAMKOV010000002">
    <property type="protein sequence ID" value="KAI8041900.1"/>
    <property type="molecule type" value="Genomic_DNA"/>
</dbReference>
<evidence type="ECO:0000313" key="2">
    <source>
        <dbReference type="Proteomes" id="UP001059596"/>
    </source>
</evidence>